<reference evidence="1" key="1">
    <citation type="submission" date="2019-06" db="EMBL/GenBank/DDBJ databases">
        <authorList>
            <person name="Le Quere A."/>
            <person name="Colella S."/>
        </authorList>
    </citation>
    <scope>NUCLEOTIDE SEQUENCE</scope>
    <source>
        <strain evidence="1">EmedicaeMD41</strain>
    </source>
</reference>
<evidence type="ECO:0000313" key="1">
    <source>
        <dbReference type="EMBL" id="VTZ65793.1"/>
    </source>
</evidence>
<dbReference type="Proteomes" id="UP000507954">
    <property type="component" value="Unassembled WGS sequence"/>
</dbReference>
<organism evidence="1">
    <name type="scientific">Sinorhizobium medicae</name>
    <dbReference type="NCBI Taxonomy" id="110321"/>
    <lineage>
        <taxon>Bacteria</taxon>
        <taxon>Pseudomonadati</taxon>
        <taxon>Pseudomonadota</taxon>
        <taxon>Alphaproteobacteria</taxon>
        <taxon>Hyphomicrobiales</taxon>
        <taxon>Rhizobiaceae</taxon>
        <taxon>Sinorhizobium/Ensifer group</taxon>
        <taxon>Sinorhizobium</taxon>
    </lineage>
</organism>
<gene>
    <name evidence="1" type="ORF">EMEDMD4_910010</name>
</gene>
<accession>A0A508X7Q1</accession>
<dbReference type="AlphaFoldDB" id="A0A508X7Q1"/>
<dbReference type="EMBL" id="CABFNB010000163">
    <property type="protein sequence ID" value="VTZ65793.1"/>
    <property type="molecule type" value="Genomic_DNA"/>
</dbReference>
<name>A0A508X7Q1_9HYPH</name>
<sequence length="62" mass="7021">MAARPRGLQRTTRVGQRVLHRADRKLTGSDVPQDMQRRLIHGAAVEQNGLSTYPSLLRRTAR</sequence>
<protein>
    <submittedName>
        <fullName evidence="1">Uncharacterized protein</fullName>
    </submittedName>
</protein>
<proteinExistence type="predicted"/>